<evidence type="ECO:0000256" key="2">
    <source>
        <dbReference type="HAMAP-Rule" id="MF_00611"/>
    </source>
</evidence>
<accession>A0ABR5Z420</accession>
<sequence>MAGQILEPEQIAASAATPPFIHLPPAKLFSLRAARLETLAEGNPLGDYLRLVAGLCRAQQQVLDNPPAMPERDENRLEQSRKHGMPPLAADTLVREDAWLTMLDALLKAYPTPDNPQVKAALEQLKEADAGQRRAWAVLLLAGQYDGVPAAVVPFLGAGLQLAWSHWLLDLPEDSVTDIGSGGRCPCCGSPAMAGVIRHRGKHNGLRYLVCSLCACEWHFVRVKCTGCESTKGLEYVSLETDKVTAEKAPLKAETCPSCKTYFKQVYLELDADAEALSADLASLALDMRLDAEGFQRQAPNLLLAPGGE</sequence>
<dbReference type="PANTHER" id="PTHR37689:SF1">
    <property type="entry name" value="PROTEIN FDHE"/>
    <property type="match status" value="1"/>
</dbReference>
<dbReference type="EMBL" id="JAAMRF010000008">
    <property type="protein sequence ID" value="MBA1274876.1"/>
    <property type="molecule type" value="Genomic_DNA"/>
</dbReference>
<reference evidence="6 7" key="1">
    <citation type="submission" date="2020-02" db="EMBL/GenBank/DDBJ databases">
        <title>Synteny-based analysis reveals conserved mechanism for high triclosan tolerance in Pseudomonas, as well as instances of horizontal transfer.</title>
        <authorList>
            <person name="Mcfarland A.G."/>
            <person name="Bertucci H.K."/>
            <person name="Litmann E."/>
            <person name="Shen J."/>
            <person name="Huttenhower C."/>
            <person name="Hartmann E.M."/>
        </authorList>
    </citation>
    <scope>NUCLEOTIDE SEQUENCE [LARGE SCALE GENOMIC DNA]</scope>
    <source>
        <strain evidence="6 7">115A1</strain>
    </source>
</reference>
<evidence type="ECO:0000259" key="4">
    <source>
        <dbReference type="Pfam" id="PF24859"/>
    </source>
</evidence>
<evidence type="ECO:0000313" key="6">
    <source>
        <dbReference type="EMBL" id="MBA1274876.1"/>
    </source>
</evidence>
<dbReference type="Pfam" id="PF24859">
    <property type="entry name" value="FdhE_central"/>
    <property type="match status" value="1"/>
</dbReference>
<feature type="domain" description="FdhE C-terminal" evidence="5">
    <location>
        <begin position="223"/>
        <end position="304"/>
    </location>
</feature>
<comment type="subcellular location">
    <subcellularLocation>
        <location evidence="2">Cytoplasm</location>
    </subcellularLocation>
</comment>
<dbReference type="NCBIfam" id="TIGR01562">
    <property type="entry name" value="FdhE"/>
    <property type="match status" value="1"/>
</dbReference>
<dbReference type="HAMAP" id="MF_00611">
    <property type="entry name" value="FdeH"/>
    <property type="match status" value="1"/>
</dbReference>
<comment type="caution">
    <text evidence="6">The sequence shown here is derived from an EMBL/GenBank/DDBJ whole genome shotgun (WGS) entry which is preliminary data.</text>
</comment>
<evidence type="ECO:0000259" key="5">
    <source>
        <dbReference type="Pfam" id="PF24860"/>
    </source>
</evidence>
<dbReference type="InterPro" id="IPR056774">
    <property type="entry name" value="FdhE_N"/>
</dbReference>
<name>A0ABR5Z420_9GAMM</name>
<dbReference type="PANTHER" id="PTHR37689">
    <property type="entry name" value="PROTEIN FDHE"/>
    <property type="match status" value="1"/>
</dbReference>
<evidence type="ECO:0000259" key="3">
    <source>
        <dbReference type="Pfam" id="PF04216"/>
    </source>
</evidence>
<evidence type="ECO:0000313" key="7">
    <source>
        <dbReference type="Proteomes" id="UP000786387"/>
    </source>
</evidence>
<comment type="similarity">
    <text evidence="2">Belongs to the FdhE family.</text>
</comment>
<evidence type="ECO:0000256" key="1">
    <source>
        <dbReference type="ARBA" id="ARBA00022490"/>
    </source>
</evidence>
<proteinExistence type="inferred from homology"/>
<feature type="domain" description="FdhE N-terminal" evidence="3">
    <location>
        <begin position="18"/>
        <end position="178"/>
    </location>
</feature>
<dbReference type="InterPro" id="IPR006452">
    <property type="entry name" value="Formate_DH_accessory"/>
</dbReference>
<comment type="function">
    <text evidence="2">Necessary for formate dehydrogenase activity.</text>
</comment>
<gene>
    <name evidence="2 6" type="primary">fdhE</name>
    <name evidence="6" type="ORF">G7026_16100</name>
</gene>
<dbReference type="InterPro" id="IPR056797">
    <property type="entry name" value="FdhE_central"/>
</dbReference>
<dbReference type="Proteomes" id="UP000786387">
    <property type="component" value="Unassembled WGS sequence"/>
</dbReference>
<dbReference type="RefSeq" id="WP_181071921.1">
    <property type="nucleotide sequence ID" value="NZ_JAAMRF010000008.1"/>
</dbReference>
<dbReference type="InterPro" id="IPR056796">
    <property type="entry name" value="FdhE_C"/>
</dbReference>
<keyword evidence="1 2" id="KW-0963">Cytoplasm</keyword>
<dbReference type="Gene3D" id="3.90.1670.10">
    <property type="entry name" value="FdhE-like domain"/>
    <property type="match status" value="1"/>
</dbReference>
<dbReference type="Pfam" id="PF04216">
    <property type="entry name" value="FdhE_N"/>
    <property type="match status" value="1"/>
</dbReference>
<feature type="domain" description="FdhE central" evidence="4">
    <location>
        <begin position="185"/>
        <end position="222"/>
    </location>
</feature>
<dbReference type="Pfam" id="PF24860">
    <property type="entry name" value="FdhE_C"/>
    <property type="match status" value="1"/>
</dbReference>
<dbReference type="InterPro" id="IPR024064">
    <property type="entry name" value="FdhE-like_sf"/>
</dbReference>
<keyword evidence="7" id="KW-1185">Reference proteome</keyword>
<dbReference type="SUPFAM" id="SSF144020">
    <property type="entry name" value="FdhE-like"/>
    <property type="match status" value="1"/>
</dbReference>
<organism evidence="6 7">
    <name type="scientific">Stutzerimonas azotifigens</name>
    <dbReference type="NCBI Taxonomy" id="291995"/>
    <lineage>
        <taxon>Bacteria</taxon>
        <taxon>Pseudomonadati</taxon>
        <taxon>Pseudomonadota</taxon>
        <taxon>Gammaproteobacteria</taxon>
        <taxon>Pseudomonadales</taxon>
        <taxon>Pseudomonadaceae</taxon>
        <taxon>Stutzerimonas</taxon>
    </lineage>
</organism>
<protein>
    <recommendedName>
        <fullName evidence="2">Protein FdhE homolog</fullName>
    </recommendedName>
</protein>
<dbReference type="CDD" id="cd16341">
    <property type="entry name" value="FdhE"/>
    <property type="match status" value="1"/>
</dbReference>
<dbReference type="PIRSF" id="PIRSF018296">
    <property type="entry name" value="Format_dh_formtn"/>
    <property type="match status" value="1"/>
</dbReference>